<dbReference type="GO" id="GO:0004176">
    <property type="term" value="F:ATP-dependent peptidase activity"/>
    <property type="evidence" value="ECO:0007669"/>
    <property type="project" value="InterPro"/>
</dbReference>
<dbReference type="GO" id="GO:0006515">
    <property type="term" value="P:protein quality control for misfolded or incompletely synthesized proteins"/>
    <property type="evidence" value="ECO:0007669"/>
    <property type="project" value="TreeGrafter"/>
</dbReference>
<dbReference type="GO" id="GO:0009368">
    <property type="term" value="C:endopeptidase Clp complex"/>
    <property type="evidence" value="ECO:0007669"/>
    <property type="project" value="TreeGrafter"/>
</dbReference>
<sequence>MTTSLFAPCLRTNNLTMASSASPSLSNFNGKYLHPGSHNTTRPRRKVLSMNKGFNQGLTNHFGASLVGGNKHHQLAAQEGTSVRTGFGLTCPRSGGKRGVVTMVIPFQRGSAWEQPPPDLPSYFFKERIVYLGMPLLPSVSELLHASFMYLAWDDPDKPIYMYINSTGITKDGYKLGYDSEAFAVHDHMQMVKKTTPIYTLCVGNAWGEAALLLAAGSYGYRAALPSTTIMIKEPVALKRGQATDLDLARKEVRYYKNTLVSMLARNTGHPTAKIEQDMRQPKYFSPEEAVEYGLIDKVLYVNKTKKDEVKPSRFLSTGGL</sequence>
<evidence type="ECO:0000256" key="2">
    <source>
        <dbReference type="RuleBase" id="RU003567"/>
    </source>
</evidence>
<reference evidence="3" key="1">
    <citation type="submission" date="2015-02" db="EMBL/GenBank/DDBJ databases">
        <title>A transcriptome of Wollemia nobilis - a relic of Gondwana.</title>
        <authorList>
            <person name="Chia J.Y."/>
            <person name="Leong Y.S."/>
            <person name="Abdul Karim S."/>
            <person name="Wan Azmi N."/>
            <person name="Hercus R."/>
            <person name="Croft L."/>
        </authorList>
    </citation>
    <scope>NUCLEOTIDE SEQUENCE</scope>
    <source>
        <strain evidence="3">MaeBrown</strain>
        <tissue evidence="3">Leaf</tissue>
    </source>
</reference>
<dbReference type="GO" id="GO:0051117">
    <property type="term" value="F:ATPase binding"/>
    <property type="evidence" value="ECO:0007669"/>
    <property type="project" value="TreeGrafter"/>
</dbReference>
<name>A0A0C9QVF2_9CONI</name>
<organism evidence="3">
    <name type="scientific">Wollemia nobilis</name>
    <dbReference type="NCBI Taxonomy" id="56998"/>
    <lineage>
        <taxon>Eukaryota</taxon>
        <taxon>Viridiplantae</taxon>
        <taxon>Streptophyta</taxon>
        <taxon>Embryophyta</taxon>
        <taxon>Tracheophyta</taxon>
        <taxon>Spermatophyta</taxon>
        <taxon>Pinopsida</taxon>
        <taxon>Pinidae</taxon>
        <taxon>Conifers II</taxon>
        <taxon>Araucariales</taxon>
        <taxon>Araucariaceae</taxon>
        <taxon>Wollemia</taxon>
    </lineage>
</organism>
<dbReference type="InterPro" id="IPR029045">
    <property type="entry name" value="ClpP/crotonase-like_dom_sf"/>
</dbReference>
<dbReference type="CDD" id="cd07017">
    <property type="entry name" value="S14_ClpP_2"/>
    <property type="match status" value="1"/>
</dbReference>
<dbReference type="PANTHER" id="PTHR10381">
    <property type="entry name" value="ATP-DEPENDENT CLP PROTEASE PROTEOLYTIC SUBUNIT"/>
    <property type="match status" value="1"/>
</dbReference>
<evidence type="ECO:0000313" key="3">
    <source>
        <dbReference type="EMBL" id="JAG88695.1"/>
    </source>
</evidence>
<dbReference type="PANTHER" id="PTHR10381:SF47">
    <property type="entry name" value="ATP-DEPENDENT CLP PROTEASE PROTEOLYTIC SUBUNIT-RELATED PROTEIN 4, CHLOROPLASTIC"/>
    <property type="match status" value="1"/>
</dbReference>
<dbReference type="EMBL" id="GCHU01005967">
    <property type="protein sequence ID" value="JAG88695.1"/>
    <property type="molecule type" value="Transcribed_RNA"/>
</dbReference>
<evidence type="ECO:0000256" key="1">
    <source>
        <dbReference type="ARBA" id="ARBA00007039"/>
    </source>
</evidence>
<dbReference type="AlphaFoldDB" id="A0A0C9QVF2"/>
<dbReference type="GO" id="GO:0004252">
    <property type="term" value="F:serine-type endopeptidase activity"/>
    <property type="evidence" value="ECO:0007669"/>
    <property type="project" value="InterPro"/>
</dbReference>
<dbReference type="Pfam" id="PF00574">
    <property type="entry name" value="CLP_protease"/>
    <property type="match status" value="1"/>
</dbReference>
<dbReference type="Gene3D" id="3.90.226.10">
    <property type="entry name" value="2-enoyl-CoA Hydratase, Chain A, domain 1"/>
    <property type="match status" value="1"/>
</dbReference>
<comment type="similarity">
    <text evidence="1 2">Belongs to the peptidase S14 family.</text>
</comment>
<accession>A0A0C9QVF2</accession>
<dbReference type="GO" id="GO:0009536">
    <property type="term" value="C:plastid"/>
    <property type="evidence" value="ECO:0007669"/>
    <property type="project" value="UniProtKB-ARBA"/>
</dbReference>
<proteinExistence type="inferred from homology"/>
<dbReference type="SUPFAM" id="SSF52096">
    <property type="entry name" value="ClpP/crotonase"/>
    <property type="match status" value="1"/>
</dbReference>
<dbReference type="PRINTS" id="PR00127">
    <property type="entry name" value="CLPPROTEASEP"/>
</dbReference>
<dbReference type="EMBL" id="GCHU01005966">
    <property type="protein sequence ID" value="JAG88696.1"/>
    <property type="molecule type" value="Transcribed_RNA"/>
</dbReference>
<dbReference type="InterPro" id="IPR023562">
    <property type="entry name" value="ClpP/TepA"/>
</dbReference>
<protein>
    <recommendedName>
        <fullName evidence="2">ATP-dependent Clp protease proteolytic subunit</fullName>
    </recommendedName>
</protein>
<dbReference type="InterPro" id="IPR001907">
    <property type="entry name" value="ClpP"/>
</dbReference>